<dbReference type="PROSITE" id="PS50943">
    <property type="entry name" value="HTH_CROC1"/>
    <property type="match status" value="1"/>
</dbReference>
<reference evidence="2" key="1">
    <citation type="submission" date="2022-10" db="EMBL/GenBank/DDBJ databases">
        <authorList>
            <person name="Aires J."/>
            <person name="Mesa V."/>
        </authorList>
    </citation>
    <scope>NUCLEOTIDE SEQUENCE</scope>
    <source>
        <strain evidence="2">Clostridium neonatale JD116</strain>
    </source>
</reference>
<feature type="domain" description="HTH cro/C1-type" evidence="1">
    <location>
        <begin position="35"/>
        <end position="89"/>
    </location>
</feature>
<proteinExistence type="predicted"/>
<dbReference type="GO" id="GO:0003677">
    <property type="term" value="F:DNA binding"/>
    <property type="evidence" value="ECO:0007669"/>
    <property type="project" value="InterPro"/>
</dbReference>
<dbReference type="RefSeq" id="WP_317049740.1">
    <property type="nucleotide sequence ID" value="NZ_CAMRXC010000249.1"/>
</dbReference>
<sequence>MNSNAIFCEIFTPLTLNLNKDLYKALPENTIGEKIKKQRLLHGHEKEKFCELISTEEKSLELWESHKIIPAPKSIKKICNLFNLPLDYFGEYYSLYYNHPEKLFLKWKSRNDYSYKKCISILESSESTLINFVNGKYGMSYEMYLKMNKVGIF</sequence>
<evidence type="ECO:0000259" key="1">
    <source>
        <dbReference type="PROSITE" id="PS50943"/>
    </source>
</evidence>
<organism evidence="2 3">
    <name type="scientific">Clostridium neonatale</name>
    <dbReference type="NCBI Taxonomy" id="137838"/>
    <lineage>
        <taxon>Bacteria</taxon>
        <taxon>Bacillati</taxon>
        <taxon>Bacillota</taxon>
        <taxon>Clostridia</taxon>
        <taxon>Eubacteriales</taxon>
        <taxon>Clostridiaceae</taxon>
        <taxon>Clostridium</taxon>
    </lineage>
</organism>
<gene>
    <name evidence="2" type="ORF">CNEO2_660007</name>
</gene>
<evidence type="ECO:0000313" key="2">
    <source>
        <dbReference type="EMBL" id="CAI3666982.1"/>
    </source>
</evidence>
<dbReference type="SMART" id="SM00530">
    <property type="entry name" value="HTH_XRE"/>
    <property type="match status" value="1"/>
</dbReference>
<dbReference type="Proteomes" id="UP001189143">
    <property type="component" value="Unassembled WGS sequence"/>
</dbReference>
<accession>A0AAD1YIK7</accession>
<name>A0AAD1YIK7_9CLOT</name>
<dbReference type="InterPro" id="IPR010982">
    <property type="entry name" value="Lambda_DNA-bd_dom_sf"/>
</dbReference>
<protein>
    <recommendedName>
        <fullName evidence="1">HTH cro/C1-type domain-containing protein</fullName>
    </recommendedName>
</protein>
<dbReference type="Gene3D" id="1.10.260.40">
    <property type="entry name" value="lambda repressor-like DNA-binding domains"/>
    <property type="match status" value="1"/>
</dbReference>
<dbReference type="EMBL" id="CAMTCP010000266">
    <property type="protein sequence ID" value="CAI3666982.1"/>
    <property type="molecule type" value="Genomic_DNA"/>
</dbReference>
<dbReference type="CDD" id="cd00093">
    <property type="entry name" value="HTH_XRE"/>
    <property type="match status" value="1"/>
</dbReference>
<evidence type="ECO:0000313" key="3">
    <source>
        <dbReference type="Proteomes" id="UP001189143"/>
    </source>
</evidence>
<dbReference type="InterPro" id="IPR001387">
    <property type="entry name" value="Cro/C1-type_HTH"/>
</dbReference>
<comment type="caution">
    <text evidence="2">The sequence shown here is derived from an EMBL/GenBank/DDBJ whole genome shotgun (WGS) entry which is preliminary data.</text>
</comment>
<dbReference type="AlphaFoldDB" id="A0AAD1YIK7"/>
<dbReference type="SUPFAM" id="SSF47413">
    <property type="entry name" value="lambda repressor-like DNA-binding domains"/>
    <property type="match status" value="1"/>
</dbReference>